<reference evidence="3 4" key="1">
    <citation type="submission" date="2017-04" db="EMBL/GenBank/DDBJ databases">
        <authorList>
            <person name="Afonso C.L."/>
            <person name="Miller P.J."/>
            <person name="Scott M.A."/>
            <person name="Spackman E."/>
            <person name="Goraichik I."/>
            <person name="Dimitrov K.M."/>
            <person name="Suarez D.L."/>
            <person name="Swayne D.E."/>
        </authorList>
    </citation>
    <scope>NUCLEOTIDE SEQUENCE [LARGE SCALE GENOMIC DNA]</scope>
    <source>
        <strain evidence="3 4">DSM 11270</strain>
    </source>
</reference>
<keyword evidence="1" id="KW-0175">Coiled coil</keyword>
<evidence type="ECO:0000256" key="1">
    <source>
        <dbReference type="SAM" id="Coils"/>
    </source>
</evidence>
<dbReference type="EMBL" id="FWWT01000016">
    <property type="protein sequence ID" value="SMB89923.1"/>
    <property type="molecule type" value="Genomic_DNA"/>
</dbReference>
<dbReference type="Pfam" id="PF02591">
    <property type="entry name" value="Zn_ribbon_9"/>
    <property type="match status" value="1"/>
</dbReference>
<evidence type="ECO:0000259" key="2">
    <source>
        <dbReference type="Pfam" id="PF02591"/>
    </source>
</evidence>
<dbReference type="InterPro" id="IPR003743">
    <property type="entry name" value="Zf-RING_7"/>
</dbReference>
<dbReference type="AlphaFoldDB" id="A0A1W1V9I1"/>
<feature type="coiled-coil region" evidence="1">
    <location>
        <begin position="6"/>
        <end position="172"/>
    </location>
</feature>
<dbReference type="STRING" id="656914.SAMN00017405_0680"/>
<proteinExistence type="predicted"/>
<protein>
    <submittedName>
        <fullName evidence="3">C4-type zinc ribbon domain-containing protein</fullName>
    </submittedName>
</protein>
<dbReference type="Gene3D" id="1.10.287.1490">
    <property type="match status" value="1"/>
</dbReference>
<keyword evidence="4" id="KW-1185">Reference proteome</keyword>
<evidence type="ECO:0000313" key="3">
    <source>
        <dbReference type="EMBL" id="SMB89923.1"/>
    </source>
</evidence>
<sequence length="236" mass="28169">MKTKMLWDLQQKEQELTRVKKELKQEDLVNVLTEMKNKIAPLKENYEHNKDELREKEGVIQNKEKNLQDLLNNKNIKENKLYDGSCNEARELEVMQENVETNKQEIKEVEEEILNYMENLENEKKGMRKDGKQLKTLIKDYQENLEQFRENKEKFNLRKVELEEEIEKLSREIGPELLEKYRQIQKDYDNRGIAKINNGACSGCRIGISILHLREVNSQDTVHYCENCRRILVLDV</sequence>
<evidence type="ECO:0000313" key="4">
    <source>
        <dbReference type="Proteomes" id="UP000192731"/>
    </source>
</evidence>
<dbReference type="OrthoDB" id="9795058at2"/>
<organism evidence="3 4">
    <name type="scientific">Desulfonispora thiosulfatigenes DSM 11270</name>
    <dbReference type="NCBI Taxonomy" id="656914"/>
    <lineage>
        <taxon>Bacteria</taxon>
        <taxon>Bacillati</taxon>
        <taxon>Bacillota</taxon>
        <taxon>Clostridia</taxon>
        <taxon>Eubacteriales</taxon>
        <taxon>Peptococcaceae</taxon>
        <taxon>Desulfonispora</taxon>
    </lineage>
</organism>
<accession>A0A1W1V9I1</accession>
<feature type="domain" description="C4-type zinc ribbon" evidence="2">
    <location>
        <begin position="200"/>
        <end position="232"/>
    </location>
</feature>
<gene>
    <name evidence="3" type="ORF">SAMN00017405_0680</name>
</gene>
<name>A0A1W1V9I1_DESTI</name>
<dbReference type="RefSeq" id="WP_084053050.1">
    <property type="nucleotide sequence ID" value="NZ_FWWT01000016.1"/>
</dbReference>
<dbReference type="Proteomes" id="UP000192731">
    <property type="component" value="Unassembled WGS sequence"/>
</dbReference>